<dbReference type="EMBL" id="OMOD01000022">
    <property type="protein sequence ID" value="SPF33438.1"/>
    <property type="molecule type" value="Genomic_DNA"/>
</dbReference>
<reference evidence="2" key="1">
    <citation type="submission" date="2018-02" db="EMBL/GenBank/DDBJ databases">
        <authorList>
            <person name="Hausmann B."/>
        </authorList>
    </citation>
    <scope>NUCLEOTIDE SEQUENCE [LARGE SCALE GENOMIC DNA]</scope>
    <source>
        <strain evidence="2">Peat soil MAG SbA1</strain>
    </source>
</reference>
<accession>A0A2U3K1E6</accession>
<dbReference type="AlphaFoldDB" id="A0A2U3K1E6"/>
<name>A0A2U3K1E6_9BACT</name>
<dbReference type="OrthoDB" id="124745at2"/>
<sequence>MKRQITGLHAADRCATDQVPDGVFLVRVQRVRFQRQAQKPYYTLALAILEPNRFSGHILSSRLYCTPKTLWKLNWFLRDFGYDTELLGRDEVDETQLVGLKGVVKISHIDFNGASLLRLDGFAPAGRWEELSPAILDNPQVA</sequence>
<dbReference type="Proteomes" id="UP000238701">
    <property type="component" value="Unassembled WGS sequence"/>
</dbReference>
<gene>
    <name evidence="1" type="ORF">SBA1_1180003</name>
</gene>
<evidence type="ECO:0000313" key="2">
    <source>
        <dbReference type="Proteomes" id="UP000238701"/>
    </source>
</evidence>
<proteinExistence type="predicted"/>
<protein>
    <submittedName>
        <fullName evidence="1">Uncharacterized protein</fullName>
    </submittedName>
</protein>
<organism evidence="1 2">
    <name type="scientific">Candidatus Sulfotelmatobacter kueseliae</name>
    <dbReference type="NCBI Taxonomy" id="2042962"/>
    <lineage>
        <taxon>Bacteria</taxon>
        <taxon>Pseudomonadati</taxon>
        <taxon>Acidobacteriota</taxon>
        <taxon>Terriglobia</taxon>
        <taxon>Terriglobales</taxon>
        <taxon>Candidatus Korobacteraceae</taxon>
        <taxon>Candidatus Sulfotelmatobacter</taxon>
    </lineage>
</organism>
<evidence type="ECO:0000313" key="1">
    <source>
        <dbReference type="EMBL" id="SPF33438.1"/>
    </source>
</evidence>